<reference evidence="2 3" key="1">
    <citation type="submission" date="2018-08" db="EMBL/GenBank/DDBJ databases">
        <title>Genomic investigation of the strawberry pathogen Phytophthora fragariae indicates pathogenicity is determined by transcriptional variation in three key races.</title>
        <authorList>
            <person name="Adams T.M."/>
            <person name="Armitage A.D."/>
            <person name="Sobczyk M.K."/>
            <person name="Bates H.J."/>
            <person name="Dunwell J.M."/>
            <person name="Nellist C.F."/>
            <person name="Harrison R.J."/>
        </authorList>
    </citation>
    <scope>NUCLEOTIDE SEQUENCE [LARGE SCALE GENOMIC DNA]</scope>
    <source>
        <strain evidence="1 4">SCRP324</strain>
        <strain evidence="2 3">SCRP333</strain>
    </source>
</reference>
<gene>
    <name evidence="1" type="ORF">PR002_g23956</name>
    <name evidence="2" type="ORF">PR003_g18711</name>
</gene>
<dbReference type="EMBL" id="QXFU01002838">
    <property type="protein sequence ID" value="KAE8980985.1"/>
    <property type="molecule type" value="Genomic_DNA"/>
</dbReference>
<evidence type="ECO:0000313" key="4">
    <source>
        <dbReference type="Proteomes" id="UP000435112"/>
    </source>
</evidence>
<sequence>MAAFSHYISICRSCFSVSRSVALLVSLEEASQPANGEPDIERGPAYIFTNLLGFPGDSLAIKTQPPRFYTTHPFL</sequence>
<accession>A0A6A4E3J1</accession>
<organism evidence="2 3">
    <name type="scientific">Phytophthora rubi</name>
    <dbReference type="NCBI Taxonomy" id="129364"/>
    <lineage>
        <taxon>Eukaryota</taxon>
        <taxon>Sar</taxon>
        <taxon>Stramenopiles</taxon>
        <taxon>Oomycota</taxon>
        <taxon>Peronosporomycetes</taxon>
        <taxon>Peronosporales</taxon>
        <taxon>Peronosporaceae</taxon>
        <taxon>Phytophthora</taxon>
    </lineage>
</organism>
<name>A0A6A4E3J1_9STRA</name>
<protein>
    <submittedName>
        <fullName evidence="2">Uncharacterized protein</fullName>
    </submittedName>
</protein>
<dbReference type="Proteomes" id="UP000434957">
    <property type="component" value="Unassembled WGS sequence"/>
</dbReference>
<comment type="caution">
    <text evidence="2">The sequence shown here is derived from an EMBL/GenBank/DDBJ whole genome shotgun (WGS) entry which is preliminary data.</text>
</comment>
<evidence type="ECO:0000313" key="3">
    <source>
        <dbReference type="Proteomes" id="UP000434957"/>
    </source>
</evidence>
<proteinExistence type="predicted"/>
<dbReference type="Proteomes" id="UP000435112">
    <property type="component" value="Unassembled WGS sequence"/>
</dbReference>
<evidence type="ECO:0000313" key="2">
    <source>
        <dbReference type="EMBL" id="KAE9316462.1"/>
    </source>
</evidence>
<evidence type="ECO:0000313" key="1">
    <source>
        <dbReference type="EMBL" id="KAE8980985.1"/>
    </source>
</evidence>
<dbReference type="EMBL" id="QXFT01001524">
    <property type="protein sequence ID" value="KAE9316462.1"/>
    <property type="molecule type" value="Genomic_DNA"/>
</dbReference>
<keyword evidence="3" id="KW-1185">Reference proteome</keyword>
<dbReference type="AlphaFoldDB" id="A0A6A4E3J1"/>